<dbReference type="SUPFAM" id="SSF56300">
    <property type="entry name" value="Metallo-dependent phosphatases"/>
    <property type="match status" value="1"/>
</dbReference>
<dbReference type="InterPro" id="IPR029052">
    <property type="entry name" value="Metallo-depent_PP-like"/>
</dbReference>
<dbReference type="PANTHER" id="PTHR43143:SF4">
    <property type="entry name" value="CALCINEURIN-LIKE PHOSPHOESTERASE DOMAIN-CONTAINING PROTEIN"/>
    <property type="match status" value="1"/>
</dbReference>
<organism evidence="2 3">
    <name type="scientific">Pelagomonas calceolata</name>
    <dbReference type="NCBI Taxonomy" id="35677"/>
    <lineage>
        <taxon>Eukaryota</taxon>
        <taxon>Sar</taxon>
        <taxon>Stramenopiles</taxon>
        <taxon>Ochrophyta</taxon>
        <taxon>Pelagophyceae</taxon>
        <taxon>Pelagomonadales</taxon>
        <taxon>Pelagomonadaceae</taxon>
        <taxon>Pelagomonas</taxon>
    </lineage>
</organism>
<evidence type="ECO:0000259" key="1">
    <source>
        <dbReference type="Pfam" id="PF00149"/>
    </source>
</evidence>
<dbReference type="InterPro" id="IPR004843">
    <property type="entry name" value="Calcineurin-like_PHP"/>
</dbReference>
<dbReference type="EMBL" id="CAKKNE010000006">
    <property type="protein sequence ID" value="CAH0379217.1"/>
    <property type="molecule type" value="Genomic_DNA"/>
</dbReference>
<keyword evidence="3" id="KW-1185">Reference proteome</keyword>
<name>A0A8J2T2B9_9STRA</name>
<evidence type="ECO:0000313" key="2">
    <source>
        <dbReference type="EMBL" id="CAH0379217.1"/>
    </source>
</evidence>
<dbReference type="Gene3D" id="3.60.21.10">
    <property type="match status" value="1"/>
</dbReference>
<dbReference type="Pfam" id="PF00149">
    <property type="entry name" value="Metallophos"/>
    <property type="match status" value="1"/>
</dbReference>
<dbReference type="InterPro" id="IPR051918">
    <property type="entry name" value="STPP_CPPED1"/>
</dbReference>
<reference evidence="2" key="1">
    <citation type="submission" date="2021-11" db="EMBL/GenBank/DDBJ databases">
        <authorList>
            <consortium name="Genoscope - CEA"/>
            <person name="William W."/>
        </authorList>
    </citation>
    <scope>NUCLEOTIDE SEQUENCE</scope>
</reference>
<accession>A0A8J2T2B9</accession>
<feature type="domain" description="Calcineurin-like phosphoesterase" evidence="1">
    <location>
        <begin position="42"/>
        <end position="311"/>
    </location>
</feature>
<sequence length="596" mass="65982">MRTVTALCLGTASAFMATSAHKPKLAARKATETLPEGEFEYRVAILGDLHVHSGVVIHTLFITERCDAGERFRTAQRDGAAARDASRTDAGTRVITAQVDPRDLDHTMEGREHMKAHNPDFVVSLGDLGESKDCTESKQLYAGTTPCFKLVRDYFDGFGVPFDVVGGNHDLEGIDEFNTDAENLEAYLHHLGKDTPQFCHEIAPKTLLVGLGSTKFRDATYTSHEVFVDAEQVKWFEELVASKPAEEGWSIFCFSHAPIIGSGVRVLQENHVVNGCCWLNHNGGPGAAPQNFIDIVRRSPQIKGWFNGHFHLSHDYEDSITFPGGNNRGSCVFAQTGCMTARSSRDGRRHSRFIRGNEHGFEICTVDHSKGGVLRLDATVTYADECAADGEACSTLVFAHDHEDYDHDLWFQAYVPQEGDGCYIENPDGVINMPGSELDDLSDPNAVCWWHMKDGAVLGVHNGMIIEYDESTLAPLGMVVSRDELQGRRVAVVDNGYGGSTCLLYDDENNSEVTVVQPNEDGTYWRKVVRNKMYRTREKRNVDAAKKFIQKVLPDQDHDVMSSYGPYISTVGQVMGVSTKALPFKAEDTTKLTKSR</sequence>
<comment type="caution">
    <text evidence="2">The sequence shown here is derived from an EMBL/GenBank/DDBJ whole genome shotgun (WGS) entry which is preliminary data.</text>
</comment>
<dbReference type="AlphaFoldDB" id="A0A8J2T2B9"/>
<dbReference type="Proteomes" id="UP000789595">
    <property type="component" value="Unassembled WGS sequence"/>
</dbReference>
<dbReference type="OrthoDB" id="10260867at2759"/>
<protein>
    <recommendedName>
        <fullName evidence="1">Calcineurin-like phosphoesterase domain-containing protein</fullName>
    </recommendedName>
</protein>
<dbReference type="GO" id="GO:0016787">
    <property type="term" value="F:hydrolase activity"/>
    <property type="evidence" value="ECO:0007669"/>
    <property type="project" value="InterPro"/>
</dbReference>
<gene>
    <name evidence="2" type="ORF">PECAL_6P08190</name>
</gene>
<evidence type="ECO:0000313" key="3">
    <source>
        <dbReference type="Proteomes" id="UP000789595"/>
    </source>
</evidence>
<proteinExistence type="predicted"/>
<dbReference type="PANTHER" id="PTHR43143">
    <property type="entry name" value="METALLOPHOSPHOESTERASE, CALCINEURIN SUPERFAMILY"/>
    <property type="match status" value="1"/>
</dbReference>